<dbReference type="InterPro" id="IPR029002">
    <property type="entry name" value="PLPC/GPLD1"/>
</dbReference>
<feature type="domain" description="Phospholipase C/D" evidence="1">
    <location>
        <begin position="6"/>
        <end position="98"/>
    </location>
</feature>
<dbReference type="Proteomes" id="UP000247790">
    <property type="component" value="Unassembled WGS sequence"/>
</dbReference>
<keyword evidence="5" id="KW-1185">Reference proteome</keyword>
<evidence type="ECO:0000313" key="5">
    <source>
        <dbReference type="Proteomes" id="UP000509327"/>
    </source>
</evidence>
<dbReference type="Pfam" id="PF00882">
    <property type="entry name" value="Zn_dep_PLPC"/>
    <property type="match status" value="1"/>
</dbReference>
<reference evidence="3 5" key="2">
    <citation type="submission" date="2020-06" db="EMBL/GenBank/DDBJ databases">
        <title>Complete genome of Paenibacillus barcinonensis KACC11450.</title>
        <authorList>
            <person name="Kim M."/>
            <person name="Park Y.-J."/>
            <person name="Shin J.-H."/>
        </authorList>
    </citation>
    <scope>NUCLEOTIDE SEQUENCE [LARGE SCALE GENOMIC DNA]</scope>
    <source>
        <strain evidence="3 5">KACC11450</strain>
    </source>
</reference>
<evidence type="ECO:0000313" key="2">
    <source>
        <dbReference type="EMBL" id="PYE47790.1"/>
    </source>
</evidence>
<evidence type="ECO:0000313" key="4">
    <source>
        <dbReference type="Proteomes" id="UP000247790"/>
    </source>
</evidence>
<dbReference type="EMBL" id="QJSW01000011">
    <property type="protein sequence ID" value="PYE47790.1"/>
    <property type="molecule type" value="Genomic_DNA"/>
</dbReference>
<gene>
    <name evidence="2" type="ORF">DFQ00_11189</name>
    <name evidence="3" type="ORF">HUB98_24785</name>
</gene>
<evidence type="ECO:0000259" key="1">
    <source>
        <dbReference type="Pfam" id="PF00882"/>
    </source>
</evidence>
<dbReference type="RefSeq" id="WP_110897714.1">
    <property type="nucleotide sequence ID" value="NZ_CP054614.1"/>
</dbReference>
<dbReference type="Proteomes" id="UP000509327">
    <property type="component" value="Chromosome"/>
</dbReference>
<reference evidence="2 4" key="1">
    <citation type="submission" date="2018-06" db="EMBL/GenBank/DDBJ databases">
        <title>Genomic Encyclopedia of Type Strains, Phase III (KMG-III): the genomes of soil and plant-associated and newly described type strains.</title>
        <authorList>
            <person name="Whitman W."/>
        </authorList>
    </citation>
    <scope>NUCLEOTIDE SEQUENCE [LARGE SCALE GENOMIC DNA]</scope>
    <source>
        <strain evidence="2 4">CECT 7022</strain>
    </source>
</reference>
<name>A0A2V4W0A8_PAEBA</name>
<organism evidence="2 4">
    <name type="scientific">Paenibacillus barcinonensis</name>
    <dbReference type="NCBI Taxonomy" id="198119"/>
    <lineage>
        <taxon>Bacteria</taxon>
        <taxon>Bacillati</taxon>
        <taxon>Bacillota</taxon>
        <taxon>Bacilli</taxon>
        <taxon>Bacillales</taxon>
        <taxon>Paenibacillaceae</taxon>
        <taxon>Paenibacillus</taxon>
    </lineage>
</organism>
<evidence type="ECO:0000313" key="3">
    <source>
        <dbReference type="EMBL" id="QKS59099.1"/>
    </source>
</evidence>
<proteinExistence type="predicted"/>
<dbReference type="AlphaFoldDB" id="A0A2V4W0A8"/>
<protein>
    <submittedName>
        <fullName evidence="2 3">Zinc dependent phospholipase C</fullName>
    </submittedName>
</protein>
<dbReference type="OrthoDB" id="9810012at2"/>
<accession>A0A2V4W0A8</accession>
<sequence length="221" mass="26250">MPLPMVHLTIAQQLADTLPERLDRGAFYLGNIAPDAIHMREGATRDDKQHTHFDPEKENNYIWRLQKLYHGYIGECMDEGWTSFVKGYFMHVMTDYYWFRSVYPEFVERVQEHDKREGITRTKEELSRLYYQETDQIDFTLFRTASWSIQAWFVLNEASGYELTDRLTADEILRWRDRTYSFLHGQEPGITPFYLTEEVVQAFVDTTVPRLLELLAGWEAV</sequence>
<dbReference type="EMBL" id="CP054614">
    <property type="protein sequence ID" value="QKS59099.1"/>
    <property type="molecule type" value="Genomic_DNA"/>
</dbReference>